<dbReference type="RefSeq" id="WP_128466017.1">
    <property type="nucleotide sequence ID" value="NZ_CP035108.1"/>
</dbReference>
<dbReference type="AlphaFoldDB" id="A0A3R5UX97"/>
<keyword evidence="3" id="KW-1185">Reference proteome</keyword>
<evidence type="ECO:0000259" key="1">
    <source>
        <dbReference type="Pfam" id="PF03551"/>
    </source>
</evidence>
<sequence length="99" mass="11481">MQRETELAFIKLHILHHAAKEEVYGAGLMEELARHGYRIGAGVMYPALAKMEKQDLISCRTENVGGKQRKYYRITENGRHLLAEMKTKVEELHEELNEE</sequence>
<evidence type="ECO:0000313" key="3">
    <source>
        <dbReference type="Proteomes" id="UP000287502"/>
    </source>
</evidence>
<dbReference type="Gene3D" id="1.10.10.10">
    <property type="entry name" value="Winged helix-like DNA-binding domain superfamily/Winged helix DNA-binding domain"/>
    <property type="match status" value="1"/>
</dbReference>
<dbReference type="OrthoDB" id="7189837at2"/>
<dbReference type="SUPFAM" id="SSF46785">
    <property type="entry name" value="Winged helix' DNA-binding domain"/>
    <property type="match status" value="1"/>
</dbReference>
<organism evidence="2 3">
    <name type="scientific">Geovibrio thiophilus</name>
    <dbReference type="NCBI Taxonomy" id="139438"/>
    <lineage>
        <taxon>Bacteria</taxon>
        <taxon>Pseudomonadati</taxon>
        <taxon>Deferribacterota</taxon>
        <taxon>Deferribacteres</taxon>
        <taxon>Deferribacterales</taxon>
        <taxon>Geovibrionaceae</taxon>
        <taxon>Geovibrio</taxon>
    </lineage>
</organism>
<accession>A0A3R5UX97</accession>
<gene>
    <name evidence="2" type="ORF">EP073_04710</name>
</gene>
<reference evidence="2 3" key="1">
    <citation type="submission" date="2019-01" db="EMBL/GenBank/DDBJ databases">
        <title>Geovibrio thiophilus DSM 11263, complete genome.</title>
        <authorList>
            <person name="Spring S."/>
            <person name="Bunk B."/>
            <person name="Sproer C."/>
        </authorList>
    </citation>
    <scope>NUCLEOTIDE SEQUENCE [LARGE SCALE GENOMIC DNA]</scope>
    <source>
        <strain evidence="2 3">DSM 11263</strain>
    </source>
</reference>
<dbReference type="EMBL" id="CP035108">
    <property type="protein sequence ID" value="QAR32730.1"/>
    <property type="molecule type" value="Genomic_DNA"/>
</dbReference>
<dbReference type="InterPro" id="IPR005149">
    <property type="entry name" value="Tscrpt_reg_PadR_N"/>
</dbReference>
<feature type="domain" description="Transcription regulator PadR N-terminal" evidence="1">
    <location>
        <begin position="14"/>
        <end position="84"/>
    </location>
</feature>
<name>A0A3R5UX97_9BACT</name>
<dbReference type="InterPro" id="IPR036390">
    <property type="entry name" value="WH_DNA-bd_sf"/>
</dbReference>
<dbReference type="PANTHER" id="PTHR33169">
    <property type="entry name" value="PADR-FAMILY TRANSCRIPTIONAL REGULATOR"/>
    <property type="match status" value="1"/>
</dbReference>
<proteinExistence type="predicted"/>
<dbReference type="KEGG" id="gtl:EP073_04710"/>
<dbReference type="PANTHER" id="PTHR33169:SF14">
    <property type="entry name" value="TRANSCRIPTIONAL REGULATOR RV3488"/>
    <property type="match status" value="1"/>
</dbReference>
<dbReference type="InterPro" id="IPR052509">
    <property type="entry name" value="Metal_resp_DNA-bind_regulator"/>
</dbReference>
<dbReference type="Proteomes" id="UP000287502">
    <property type="component" value="Chromosome"/>
</dbReference>
<protein>
    <submittedName>
        <fullName evidence="2">PadR family transcriptional regulator</fullName>
    </submittedName>
</protein>
<evidence type="ECO:0000313" key="2">
    <source>
        <dbReference type="EMBL" id="QAR32730.1"/>
    </source>
</evidence>
<dbReference type="InterPro" id="IPR036388">
    <property type="entry name" value="WH-like_DNA-bd_sf"/>
</dbReference>
<dbReference type="Pfam" id="PF03551">
    <property type="entry name" value="PadR"/>
    <property type="match status" value="1"/>
</dbReference>